<reference evidence="1 2" key="1">
    <citation type="submission" date="2020-08" db="EMBL/GenBank/DDBJ databases">
        <title>Sequencing the genomes of 1000 actinobacteria strains.</title>
        <authorList>
            <person name="Klenk H.-P."/>
        </authorList>
    </citation>
    <scope>NUCLEOTIDE SEQUENCE [LARGE SCALE GENOMIC DNA]</scope>
    <source>
        <strain evidence="1 2">DSM 45486</strain>
    </source>
</reference>
<dbReference type="InterPro" id="IPR023198">
    <property type="entry name" value="PGP-like_dom2"/>
</dbReference>
<dbReference type="Gene3D" id="3.40.50.1000">
    <property type="entry name" value="HAD superfamily/HAD-like"/>
    <property type="match status" value="1"/>
</dbReference>
<dbReference type="Pfam" id="PF00702">
    <property type="entry name" value="Hydrolase"/>
    <property type="match status" value="1"/>
</dbReference>
<organism evidence="1 2">
    <name type="scientific">Saccharothrix ecbatanensis</name>
    <dbReference type="NCBI Taxonomy" id="1105145"/>
    <lineage>
        <taxon>Bacteria</taxon>
        <taxon>Bacillati</taxon>
        <taxon>Actinomycetota</taxon>
        <taxon>Actinomycetes</taxon>
        <taxon>Pseudonocardiales</taxon>
        <taxon>Pseudonocardiaceae</taxon>
        <taxon>Saccharothrix</taxon>
    </lineage>
</organism>
<proteinExistence type="predicted"/>
<evidence type="ECO:0000313" key="1">
    <source>
        <dbReference type="EMBL" id="MBB5807468.1"/>
    </source>
</evidence>
<dbReference type="InterPro" id="IPR050155">
    <property type="entry name" value="HAD-like_hydrolase_sf"/>
</dbReference>
<dbReference type="Gene3D" id="1.10.150.240">
    <property type="entry name" value="Putative phosphatase, domain 2"/>
    <property type="match status" value="1"/>
</dbReference>
<dbReference type="SFLD" id="SFLDG01129">
    <property type="entry name" value="C1.5:_HAD__Beta-PGM__Phosphata"/>
    <property type="match status" value="1"/>
</dbReference>
<gene>
    <name evidence="1" type="ORF">F4560_007236</name>
</gene>
<comment type="caution">
    <text evidence="1">The sequence shown here is derived from an EMBL/GenBank/DDBJ whole genome shotgun (WGS) entry which is preliminary data.</text>
</comment>
<dbReference type="GO" id="GO:0008967">
    <property type="term" value="F:phosphoglycolate phosphatase activity"/>
    <property type="evidence" value="ECO:0007669"/>
    <property type="project" value="TreeGrafter"/>
</dbReference>
<dbReference type="AlphaFoldDB" id="A0A7W9HS87"/>
<keyword evidence="1" id="KW-0378">Hydrolase</keyword>
<accession>A0A7W9HS87</accession>
<sequence length="218" mass="22465">MVTVVLDIDGTLLLSVRQHQAALVRAYAHFPVPVVTGGWDRFRHHTDSGILDELFEAGVGRGVSPEELARLDSLLTEYFGEELARDPLEEVPGAARLIAELSESDSCTAVVATGGMAGVTAMKLAHLGPAAEKFPVVTASDHLSRVEIVAAAVGRAAHERAVSVGDGAWDAEAAAALGLPFVGIGPDPGRFQGTAVRVDPDLAVLGCADLVALAGGAS</sequence>
<dbReference type="RefSeq" id="WP_184927530.1">
    <property type="nucleotide sequence ID" value="NZ_JACHMO010000001.1"/>
</dbReference>
<dbReference type="InterPro" id="IPR036412">
    <property type="entry name" value="HAD-like_sf"/>
</dbReference>
<dbReference type="GO" id="GO:0006281">
    <property type="term" value="P:DNA repair"/>
    <property type="evidence" value="ECO:0007669"/>
    <property type="project" value="TreeGrafter"/>
</dbReference>
<dbReference type="EMBL" id="JACHMO010000001">
    <property type="protein sequence ID" value="MBB5807468.1"/>
    <property type="molecule type" value="Genomic_DNA"/>
</dbReference>
<keyword evidence="2" id="KW-1185">Reference proteome</keyword>
<dbReference type="PANTHER" id="PTHR43434">
    <property type="entry name" value="PHOSPHOGLYCOLATE PHOSPHATASE"/>
    <property type="match status" value="1"/>
</dbReference>
<evidence type="ECO:0000313" key="2">
    <source>
        <dbReference type="Proteomes" id="UP000552097"/>
    </source>
</evidence>
<dbReference type="PANTHER" id="PTHR43434:SF1">
    <property type="entry name" value="PHOSPHOGLYCOLATE PHOSPHATASE"/>
    <property type="match status" value="1"/>
</dbReference>
<dbReference type="Proteomes" id="UP000552097">
    <property type="component" value="Unassembled WGS sequence"/>
</dbReference>
<name>A0A7W9HS87_9PSEU</name>
<dbReference type="SFLD" id="SFLDS00003">
    <property type="entry name" value="Haloacid_Dehalogenase"/>
    <property type="match status" value="1"/>
</dbReference>
<dbReference type="SUPFAM" id="SSF56784">
    <property type="entry name" value="HAD-like"/>
    <property type="match status" value="1"/>
</dbReference>
<dbReference type="InterPro" id="IPR023214">
    <property type="entry name" value="HAD_sf"/>
</dbReference>
<protein>
    <submittedName>
        <fullName evidence="1">Phosphoglycolate phosphatase-like HAD superfamily hydrolase</fullName>
    </submittedName>
</protein>